<evidence type="ECO:0000259" key="2">
    <source>
        <dbReference type="Pfam" id="PF22879"/>
    </source>
</evidence>
<dbReference type="Pfam" id="PF22879">
    <property type="entry name" value="AIPR_N"/>
    <property type="match status" value="1"/>
</dbReference>
<dbReference type="RefSeq" id="WP_018485070.1">
    <property type="nucleotide sequence ID" value="NZ_SJLU01000032.1"/>
</dbReference>
<name>A0A8G2IUA1_RHILV</name>
<accession>A0A8G2IUA1</accession>
<dbReference type="InterPro" id="IPR055101">
    <property type="entry name" value="AIPR_N"/>
</dbReference>
<reference evidence="3 4" key="1">
    <citation type="submission" date="2019-02" db="EMBL/GenBank/DDBJ databases">
        <title>The competitiveness to form nodules shapes the capacities of Rhizobium leguminosarum sv viciae communities to promote symbiosis with specific hosts.</title>
        <authorList>
            <person name="Boivin S."/>
            <person name="Lepetit M."/>
        </authorList>
    </citation>
    <scope>NUCLEOTIDE SEQUENCE [LARGE SCALE GENOMIC DNA]</scope>
    <source>
        <strain evidence="3 4">SPF4F3</strain>
    </source>
</reference>
<gene>
    <name evidence="3" type="ORF">E0H31_34945</name>
</gene>
<feature type="domain" description="Abortive infection phage resistance protein N-terminal" evidence="2">
    <location>
        <begin position="36"/>
        <end position="185"/>
    </location>
</feature>
<dbReference type="Pfam" id="PF10592">
    <property type="entry name" value="AIPR"/>
    <property type="match status" value="1"/>
</dbReference>
<comment type="caution">
    <text evidence="3">The sequence shown here is derived from an EMBL/GenBank/DDBJ whole genome shotgun (WGS) entry which is preliminary data.</text>
</comment>
<dbReference type="EMBL" id="SJLU01000032">
    <property type="protein sequence ID" value="TBX85224.1"/>
    <property type="molecule type" value="Genomic_DNA"/>
</dbReference>
<evidence type="ECO:0000313" key="4">
    <source>
        <dbReference type="Proteomes" id="UP000291866"/>
    </source>
</evidence>
<feature type="domain" description="Abortive phage infection protein C-terminal" evidence="1">
    <location>
        <begin position="243"/>
        <end position="562"/>
    </location>
</feature>
<dbReference type="AlphaFoldDB" id="A0A8G2IUA1"/>
<evidence type="ECO:0000313" key="3">
    <source>
        <dbReference type="EMBL" id="TBX85224.1"/>
    </source>
</evidence>
<dbReference type="Proteomes" id="UP000291866">
    <property type="component" value="Unassembled WGS sequence"/>
</dbReference>
<evidence type="ECO:0000259" key="1">
    <source>
        <dbReference type="Pfam" id="PF10592"/>
    </source>
</evidence>
<protein>
    <submittedName>
        <fullName evidence="3">AIPR protein</fullName>
    </submittedName>
</protein>
<dbReference type="InterPro" id="IPR018891">
    <property type="entry name" value="AIPR_C"/>
</dbReference>
<organism evidence="3 4">
    <name type="scientific">Rhizobium leguminosarum bv. viciae</name>
    <dbReference type="NCBI Taxonomy" id="387"/>
    <lineage>
        <taxon>Bacteria</taxon>
        <taxon>Pseudomonadati</taxon>
        <taxon>Pseudomonadota</taxon>
        <taxon>Alphaproteobacteria</taxon>
        <taxon>Hyphomicrobiales</taxon>
        <taxon>Rhizobiaceae</taxon>
        <taxon>Rhizobium/Agrobacterium group</taxon>
        <taxon>Rhizobium</taxon>
    </lineage>
</organism>
<proteinExistence type="predicted"/>
<sequence length="601" mass="67313">MNLDDFHRNFRSDVQTVITERVEAGEGPFPSDELVFAELVMRHMEDAGLCEPATICHWSGTIGNAKLRITGYALSPDETGLDLFVTHYFGTDELVELKDADAIATANEGVRFLFRASKGNLDARIDPTHPVRDLVATIRSRWAELDRLRVILVTDGHTKHKRFASKEHEGKIIAVESVDVERLLRHTEGKPRDELAVSFIQAIGRVLPCVHVPDPDADYEYVLTAIPGQVLWSLYKDFNTSLLEANVRTYLGAKKTVNRGIVETLRTEPEHFLAFNNGLVLVCDEAKFERGADGNIGLSFLKGLQIVNGGQTTSTIYFASRDDKSIDLSHVMVPAKIIILKGSQDEARERLISNVSRYANSQTAVKMSDLSANRPFHVQLEKIADDTWCPDGTSKWFYERAAGAYNVMLLRDGTTPAKRRKLIEVASPKRKLSKNDIAKYHEAWRGKPSQVALAGEKNFSAFMAALDEDPSLVPNPLDARWYRAMIAKVILFKAVETMIKTRDAKGTFRQGWVNIATYVVSVVADRLGDQLDLEQIWLKQGVSPALEKLLWDWALVVNAEFNRIAPGQQISEVAKRAETWNAIRNARFPECISKVPELRGA</sequence>